<feature type="transmembrane region" description="Helical" evidence="1">
    <location>
        <begin position="125"/>
        <end position="149"/>
    </location>
</feature>
<protein>
    <recommendedName>
        <fullName evidence="2">Membrane iron-sulfur containing protein FtrD-like domain-containing protein</fullName>
    </recommendedName>
</protein>
<dbReference type="EMBL" id="CP001850">
    <property type="protein sequence ID" value="ADC91374.1"/>
    <property type="molecule type" value="Genomic_DNA"/>
</dbReference>
<gene>
    <name evidence="3" type="ordered locus">HMPREF0868_0235</name>
</gene>
<feature type="transmembrane region" description="Helical" evidence="1">
    <location>
        <begin position="169"/>
        <end position="190"/>
    </location>
</feature>
<keyword evidence="1" id="KW-0812">Transmembrane</keyword>
<keyword evidence="4" id="KW-1185">Reference proteome</keyword>
<evidence type="ECO:0000313" key="4">
    <source>
        <dbReference type="Proteomes" id="UP000008234"/>
    </source>
</evidence>
<accession>D3R066</accession>
<feature type="transmembrane region" description="Helical" evidence="1">
    <location>
        <begin position="202"/>
        <end position="221"/>
    </location>
</feature>
<sequence>MLSFLIYVLGMLLLFAGIFGLTMAYIRRIEENNFLKYILGVCTGIGFLAGTAIYVAKRLQPKKLLRALTALNRQVIVAAWMIASVALIIFIVFLLLRAFSSAGKTENGSLLSSKPGAAGCRVGNVLLYVALICFSLSLIPLMAHILPQLYLKTGEFVAFNEESVSTGTLFRFGGYALGWLLAFLTCLSIYQAFRRLNTDSMLFVGGLFYVLLILDLAMRGISSGARLGILPRRNSFVFEVMIFEDKSMPYFAVGYLLIALIAAIIVYLLHRSLKGEFQTSAMRRKAAWWQRNCRRWAKSLAVFMLLSCLMLTVVNDYITRPVELAPAEAYQEENGRIIIPLSAVEDGHLHRFAYMYEKHNIRFIVVRKPGSNAYGVGLDACEICGIAGYFERGNTVVCKRCDVVMNKATIGFKGGCNPVPFPYEVKDGRIIINKSDLEKEANRFPVGA</sequence>
<organism evidence="3 4">
    <name type="scientific">Mageeibacillus indolicus (strain UPII9-5)</name>
    <name type="common">Clostridiales genomosp. BVAB3 (strain UPII9-5)</name>
    <dbReference type="NCBI Taxonomy" id="699246"/>
    <lineage>
        <taxon>Bacteria</taxon>
        <taxon>Bacillati</taxon>
        <taxon>Bacillota</taxon>
        <taxon>Clostridia</taxon>
        <taxon>Eubacteriales</taxon>
        <taxon>Oscillospiraceae</taxon>
        <taxon>Mageeibacillus</taxon>
    </lineage>
</organism>
<evidence type="ECO:0000259" key="2">
    <source>
        <dbReference type="Pfam" id="PF10080"/>
    </source>
</evidence>
<feature type="transmembrane region" description="Helical" evidence="1">
    <location>
        <begin position="76"/>
        <end position="96"/>
    </location>
</feature>
<feature type="transmembrane region" description="Helical" evidence="1">
    <location>
        <begin position="6"/>
        <end position="25"/>
    </location>
</feature>
<dbReference type="AlphaFoldDB" id="D3R066"/>
<evidence type="ECO:0000313" key="3">
    <source>
        <dbReference type="EMBL" id="ADC91374.1"/>
    </source>
</evidence>
<dbReference type="OrthoDB" id="9792533at2"/>
<dbReference type="HOGENOM" id="CLU_045824_0_0_9"/>
<name>D3R066_MAGIU</name>
<evidence type="ECO:0000256" key="1">
    <source>
        <dbReference type="SAM" id="Phobius"/>
    </source>
</evidence>
<keyword evidence="1" id="KW-0472">Membrane</keyword>
<feature type="domain" description="Membrane iron-sulfur containing protein FtrD-like" evidence="2">
    <location>
        <begin position="344"/>
        <end position="444"/>
    </location>
</feature>
<reference evidence="4" key="1">
    <citation type="submission" date="2009-12" db="EMBL/GenBank/DDBJ databases">
        <title>Sequence of Clostridiales genomosp. BVAB3 str. UPII9-5.</title>
        <authorList>
            <person name="Madupu R."/>
            <person name="Durkin A.S."/>
            <person name="Torralba M."/>
            <person name="Methe B."/>
            <person name="Sutton G.G."/>
            <person name="Strausberg R.L."/>
            <person name="Nelson K.E."/>
        </authorList>
    </citation>
    <scope>NUCLEOTIDE SEQUENCE [LARGE SCALE GENOMIC DNA]</scope>
    <source>
        <strain evidence="4">UPII9-5</strain>
    </source>
</reference>
<dbReference type="Pfam" id="PF10080">
    <property type="entry name" value="FtrD-like"/>
    <property type="match status" value="1"/>
</dbReference>
<proteinExistence type="predicted"/>
<feature type="transmembrane region" description="Helical" evidence="1">
    <location>
        <begin position="248"/>
        <end position="269"/>
    </location>
</feature>
<dbReference type="eggNOG" id="COG4393">
    <property type="taxonomic scope" value="Bacteria"/>
</dbReference>
<dbReference type="Proteomes" id="UP000008234">
    <property type="component" value="Chromosome"/>
</dbReference>
<dbReference type="STRING" id="699246.HMPREF0868_0235"/>
<dbReference type="KEGG" id="clo:HMPREF0868_0235"/>
<dbReference type="RefSeq" id="WP_012994044.1">
    <property type="nucleotide sequence ID" value="NC_013895.2"/>
</dbReference>
<keyword evidence="1" id="KW-1133">Transmembrane helix</keyword>
<feature type="transmembrane region" description="Helical" evidence="1">
    <location>
        <begin position="37"/>
        <end position="56"/>
    </location>
</feature>
<feature type="transmembrane region" description="Helical" evidence="1">
    <location>
        <begin position="300"/>
        <end position="318"/>
    </location>
</feature>
<dbReference type="InterPro" id="IPR018758">
    <property type="entry name" value="FtrD-like"/>
</dbReference>